<protein>
    <recommendedName>
        <fullName evidence="3">ATP-binding protein</fullName>
    </recommendedName>
</protein>
<comment type="caution">
    <text evidence="1">The sequence shown here is derived from an EMBL/GenBank/DDBJ whole genome shotgun (WGS) entry which is preliminary data.</text>
</comment>
<reference evidence="1" key="2">
    <citation type="submission" date="2023-04" db="EMBL/GenBank/DDBJ databases">
        <authorList>
            <person name="Sun J.-Q."/>
        </authorList>
    </citation>
    <scope>NUCLEOTIDE SEQUENCE</scope>
    <source>
        <strain evidence="1">CC-YY355</strain>
    </source>
</reference>
<evidence type="ECO:0000313" key="2">
    <source>
        <dbReference type="Proteomes" id="UP001160550"/>
    </source>
</evidence>
<accession>A0ABT6MSF0</accession>
<dbReference type="SUPFAM" id="SSF52540">
    <property type="entry name" value="P-loop containing nucleoside triphosphate hydrolases"/>
    <property type="match status" value="1"/>
</dbReference>
<gene>
    <name evidence="1" type="ORF">QF205_10780</name>
</gene>
<keyword evidence="2" id="KW-1185">Reference proteome</keyword>
<dbReference type="InterPro" id="IPR027417">
    <property type="entry name" value="P-loop_NTPase"/>
</dbReference>
<dbReference type="Proteomes" id="UP001160550">
    <property type="component" value="Unassembled WGS sequence"/>
</dbReference>
<evidence type="ECO:0008006" key="3">
    <source>
        <dbReference type="Google" id="ProtNLM"/>
    </source>
</evidence>
<proteinExistence type="predicted"/>
<evidence type="ECO:0000313" key="1">
    <source>
        <dbReference type="EMBL" id="MDH7453546.1"/>
    </source>
</evidence>
<dbReference type="RefSeq" id="WP_280942765.1">
    <property type="nucleotide sequence ID" value="NZ_JARYGX010000021.1"/>
</dbReference>
<organism evidence="1 2">
    <name type="scientific">Luteimonas composti</name>
    <dbReference type="NCBI Taxonomy" id="398257"/>
    <lineage>
        <taxon>Bacteria</taxon>
        <taxon>Pseudomonadati</taxon>
        <taxon>Pseudomonadota</taxon>
        <taxon>Gammaproteobacteria</taxon>
        <taxon>Lysobacterales</taxon>
        <taxon>Lysobacteraceae</taxon>
        <taxon>Luteimonas</taxon>
    </lineage>
</organism>
<name>A0ABT6MSF0_9GAMM</name>
<sequence>MITVIYGPQASGKTRNAEALKRHYGCRRIVDDAFHVVRNGVRNGVGDVKLRSGDLVLTNDKATAEKLAERGAVVVDINTALRAACGARHH</sequence>
<dbReference type="Gene3D" id="3.40.50.300">
    <property type="entry name" value="P-loop containing nucleotide triphosphate hydrolases"/>
    <property type="match status" value="1"/>
</dbReference>
<reference evidence="1" key="1">
    <citation type="journal article" date="2007" name="Int. J. Syst. Evol. Microbiol.">
        <title>Luteimonas composti sp. nov., a moderately thermophilic bacterium isolated from food waste.</title>
        <authorList>
            <person name="Young C.C."/>
            <person name="Kampfer P."/>
            <person name="Chen W.M."/>
            <person name="Yen W.S."/>
            <person name="Arun A.B."/>
            <person name="Lai W.A."/>
            <person name="Shen F.T."/>
            <person name="Rekha P.D."/>
            <person name="Lin K.Y."/>
            <person name="Chou J.H."/>
        </authorList>
    </citation>
    <scope>NUCLEOTIDE SEQUENCE</scope>
    <source>
        <strain evidence="1">CC-YY355</strain>
    </source>
</reference>
<dbReference type="EMBL" id="JARYGX010000021">
    <property type="protein sequence ID" value="MDH7453546.1"/>
    <property type="molecule type" value="Genomic_DNA"/>
</dbReference>